<dbReference type="OrthoDB" id="2375888at2"/>
<dbReference type="PANTHER" id="PTHR36835:SF1">
    <property type="entry name" value="CYTOCHROME BO(3) UBIQUINOL OXIDASE SUBUNIT 4"/>
    <property type="match status" value="1"/>
</dbReference>
<dbReference type="RefSeq" id="WP_021294789.1">
    <property type="nucleotide sequence ID" value="NZ_AURB01000015.1"/>
</dbReference>
<dbReference type="KEGG" id="aaco:K1I37_10620"/>
<dbReference type="GO" id="GO:0009486">
    <property type="term" value="F:cytochrome bo3 ubiquinol oxidase activity"/>
    <property type="evidence" value="ECO:0007669"/>
    <property type="project" value="TreeGrafter"/>
</dbReference>
<keyword evidence="3" id="KW-1003">Cell membrane</keyword>
<dbReference type="PANTHER" id="PTHR36835">
    <property type="entry name" value="CYTOCHROME BO(3) UBIQUINOL OXIDASE SUBUNIT 4"/>
    <property type="match status" value="1"/>
</dbReference>
<dbReference type="GO" id="GO:0009319">
    <property type="term" value="C:cytochrome o ubiquinol oxidase complex"/>
    <property type="evidence" value="ECO:0007669"/>
    <property type="project" value="TreeGrafter"/>
</dbReference>
<gene>
    <name evidence="7" type="ORF">K1I37_10620</name>
</gene>
<evidence type="ECO:0000256" key="5">
    <source>
        <dbReference type="ARBA" id="ARBA00022989"/>
    </source>
</evidence>
<reference evidence="8" key="1">
    <citation type="journal article" date="2022" name="G3 (Bethesda)">
        <title>Unveiling the complete genome sequence of Alicyclobacillus acidoterrestris DSM 3922T, a taint-producing strain.</title>
        <authorList>
            <person name="Leonardo I.C."/>
            <person name="Barreto Crespo M.T."/>
            <person name="Gaspar F.B."/>
        </authorList>
    </citation>
    <scope>NUCLEOTIDE SEQUENCE [LARGE SCALE GENOMIC DNA]</scope>
    <source>
        <strain evidence="8">DSM 3922</strain>
    </source>
</reference>
<comment type="subcellular location">
    <subcellularLocation>
        <location evidence="1">Cell membrane</location>
        <topology evidence="1">Multi-pass membrane protein</topology>
    </subcellularLocation>
</comment>
<accession>T0CJU5</accession>
<keyword evidence="6" id="KW-0472">Membrane</keyword>
<evidence type="ECO:0000256" key="1">
    <source>
        <dbReference type="ARBA" id="ARBA00004651"/>
    </source>
</evidence>
<dbReference type="eggNOG" id="COG3125">
    <property type="taxonomic scope" value="Bacteria"/>
</dbReference>
<dbReference type="Pfam" id="PF03626">
    <property type="entry name" value="COX4_pro"/>
    <property type="match status" value="1"/>
</dbReference>
<accession>A0A9E7CR40</accession>
<sequence>MSTVRTGGTHKSHSPKLYILGYLLSLVLTAISFVLALTHSMNVGPLIVLLTILGALQIFVQLFFFMHITEGDGPPFHSVLLLLGLIFTFAVALMSVWIMAFGTNVSY</sequence>
<evidence type="ECO:0000256" key="3">
    <source>
        <dbReference type="ARBA" id="ARBA00022475"/>
    </source>
</evidence>
<evidence type="ECO:0000313" key="7">
    <source>
        <dbReference type="EMBL" id="UNO47200.1"/>
    </source>
</evidence>
<dbReference type="GO" id="GO:0019646">
    <property type="term" value="P:aerobic electron transport chain"/>
    <property type="evidence" value="ECO:0007669"/>
    <property type="project" value="TreeGrafter"/>
</dbReference>
<dbReference type="STRING" id="1356854.N007_18380"/>
<dbReference type="GO" id="GO:0015078">
    <property type="term" value="F:proton transmembrane transporter activity"/>
    <property type="evidence" value="ECO:0007669"/>
    <property type="project" value="TreeGrafter"/>
</dbReference>
<evidence type="ECO:0000256" key="4">
    <source>
        <dbReference type="ARBA" id="ARBA00022692"/>
    </source>
</evidence>
<evidence type="ECO:0000256" key="6">
    <source>
        <dbReference type="ARBA" id="ARBA00023136"/>
    </source>
</evidence>
<name>T0CJU5_ALIAG</name>
<proteinExistence type="inferred from homology"/>
<evidence type="ECO:0000313" key="8">
    <source>
        <dbReference type="Proteomes" id="UP000829401"/>
    </source>
</evidence>
<protein>
    <submittedName>
        <fullName evidence="7">Cytochrome C oxidase subunit IV family protein</fullName>
    </submittedName>
</protein>
<keyword evidence="8" id="KW-1185">Reference proteome</keyword>
<dbReference type="InterPro" id="IPR005171">
    <property type="entry name" value="Cyt_c_oxidase_su4_prok"/>
</dbReference>
<organism evidence="7 8">
    <name type="scientific">Alicyclobacillus acidoterrestris (strain ATCC 49025 / DSM 3922 / CIP 106132 / NCIMB 13137 / GD3B)</name>
    <dbReference type="NCBI Taxonomy" id="1356854"/>
    <lineage>
        <taxon>Bacteria</taxon>
        <taxon>Bacillati</taxon>
        <taxon>Bacillota</taxon>
        <taxon>Bacilli</taxon>
        <taxon>Bacillales</taxon>
        <taxon>Alicyclobacillaceae</taxon>
        <taxon>Alicyclobacillus</taxon>
    </lineage>
</organism>
<evidence type="ECO:0000256" key="2">
    <source>
        <dbReference type="ARBA" id="ARBA00008079"/>
    </source>
</evidence>
<keyword evidence="5" id="KW-1133">Transmembrane helix</keyword>
<dbReference type="EMBL" id="CP080467">
    <property type="protein sequence ID" value="UNO47200.1"/>
    <property type="molecule type" value="Genomic_DNA"/>
</dbReference>
<dbReference type="Proteomes" id="UP000829401">
    <property type="component" value="Chromosome"/>
</dbReference>
<dbReference type="GO" id="GO:0005886">
    <property type="term" value="C:plasma membrane"/>
    <property type="evidence" value="ECO:0007669"/>
    <property type="project" value="UniProtKB-SubCell"/>
</dbReference>
<dbReference type="AlphaFoldDB" id="T0CJU5"/>
<dbReference type="InterPro" id="IPR050968">
    <property type="entry name" value="Cytochrome_c_oxidase_bac_sub4"/>
</dbReference>
<keyword evidence="4" id="KW-0812">Transmembrane</keyword>
<dbReference type="GO" id="GO:0015990">
    <property type="term" value="P:electron transport coupled proton transport"/>
    <property type="evidence" value="ECO:0007669"/>
    <property type="project" value="TreeGrafter"/>
</dbReference>
<comment type="similarity">
    <text evidence="2">Belongs to the cytochrome c oxidase bacterial subunit 4 family.</text>
</comment>